<evidence type="ECO:0000256" key="6">
    <source>
        <dbReference type="HAMAP-Rule" id="MF_01400"/>
    </source>
</evidence>
<keyword evidence="4 6" id="KW-0560">Oxidoreductase</keyword>
<dbReference type="RefSeq" id="WP_013479586.1">
    <property type="nucleotide sequence ID" value="NC_014816.1"/>
</dbReference>
<evidence type="ECO:0000256" key="2">
    <source>
        <dbReference type="ARBA" id="ARBA00022723"/>
    </source>
</evidence>
<dbReference type="Gene3D" id="2.170.150.20">
    <property type="entry name" value="Peptide methionine sulfoxide reductase"/>
    <property type="match status" value="1"/>
</dbReference>
<evidence type="ECO:0000259" key="7">
    <source>
        <dbReference type="PROSITE" id="PS51790"/>
    </source>
</evidence>
<keyword evidence="3 6" id="KW-0862">Zinc</keyword>
<dbReference type="GO" id="GO:0033743">
    <property type="term" value="F:peptide-methionine (R)-S-oxide reductase activity"/>
    <property type="evidence" value="ECO:0007669"/>
    <property type="project" value="UniProtKB-UniRule"/>
</dbReference>
<dbReference type="PROSITE" id="PS51790">
    <property type="entry name" value="MSRB"/>
    <property type="match status" value="1"/>
</dbReference>
<dbReference type="GO" id="GO:0008270">
    <property type="term" value="F:zinc ion binding"/>
    <property type="evidence" value="ECO:0007669"/>
    <property type="project" value="UniProtKB-UniRule"/>
</dbReference>
<comment type="similarity">
    <text evidence="1 6">Belongs to the MsrB Met sulfoxide reductase family.</text>
</comment>
<dbReference type="OrthoDB" id="9785497at2"/>
<protein>
    <recommendedName>
        <fullName evidence="6">Peptide methionine sulfoxide reductase MsrB</fullName>
        <ecNumber evidence="6">1.8.4.12</ecNumber>
    </recommendedName>
    <alternativeName>
        <fullName evidence="6">Peptide-methionine (R)-S-oxide reductase</fullName>
    </alternativeName>
</protein>
<dbReference type="NCBIfam" id="TIGR00357">
    <property type="entry name" value="peptide-methionine (R)-S-oxide reductase MsrB"/>
    <property type="match status" value="1"/>
</dbReference>
<evidence type="ECO:0000256" key="3">
    <source>
        <dbReference type="ARBA" id="ARBA00022833"/>
    </source>
</evidence>
<feature type="binding site" evidence="6">
    <location>
        <position position="106"/>
    </location>
    <ligand>
        <name>Zn(2+)</name>
        <dbReference type="ChEBI" id="CHEBI:29105"/>
    </ligand>
</feature>
<comment type="catalytic activity">
    <reaction evidence="5 6">
        <text>L-methionyl-[protein] + [thioredoxin]-disulfide + H2O = L-methionyl-(R)-S-oxide-[protein] + [thioredoxin]-dithiol</text>
        <dbReference type="Rhea" id="RHEA:24164"/>
        <dbReference type="Rhea" id="RHEA-COMP:10698"/>
        <dbReference type="Rhea" id="RHEA-COMP:10700"/>
        <dbReference type="Rhea" id="RHEA-COMP:12313"/>
        <dbReference type="Rhea" id="RHEA-COMP:12314"/>
        <dbReference type="ChEBI" id="CHEBI:15377"/>
        <dbReference type="ChEBI" id="CHEBI:16044"/>
        <dbReference type="ChEBI" id="CHEBI:29950"/>
        <dbReference type="ChEBI" id="CHEBI:45764"/>
        <dbReference type="ChEBI" id="CHEBI:50058"/>
        <dbReference type="EC" id="1.8.4.12"/>
    </reaction>
</comment>
<dbReference type="InterPro" id="IPR002579">
    <property type="entry name" value="Met_Sox_Rdtase_MsrB_dom"/>
</dbReference>
<reference evidence="9" key="1">
    <citation type="submission" date="2010-12" db="EMBL/GenBank/DDBJ databases">
        <title>Complete sequence of chromosome 1 of Asticcacaulis excentricus CB 48.</title>
        <authorList>
            <consortium name="US DOE Joint Genome Institute"/>
            <person name="Lucas S."/>
            <person name="Copeland A."/>
            <person name="Lapidus A."/>
            <person name="Cheng J.-F."/>
            <person name="Bruce D."/>
            <person name="Goodwin L."/>
            <person name="Pitluck S."/>
            <person name="Teshima H."/>
            <person name="Davenport K."/>
            <person name="Detter J.C."/>
            <person name="Han C."/>
            <person name="Tapia R."/>
            <person name="Land M."/>
            <person name="Hauser L."/>
            <person name="Jeffries C."/>
            <person name="Kyrpides N."/>
            <person name="Ivanova N."/>
            <person name="Ovchinnikova G."/>
            <person name="Brun Y.V."/>
            <person name="Woyke T."/>
        </authorList>
    </citation>
    <scope>NUCLEOTIDE SEQUENCE [LARGE SCALE GENOMIC DNA]</scope>
    <source>
        <strain evidence="9">ATCC 15261 / DSM 4724 / KCTC 12464 / NCIMB 9791 / VKM B-1370 / CB 48</strain>
    </source>
</reference>
<dbReference type="SUPFAM" id="SSF51316">
    <property type="entry name" value="Mss4-like"/>
    <property type="match status" value="1"/>
</dbReference>
<gene>
    <name evidence="6" type="primary">msrB</name>
    <name evidence="8" type="ordered locus">Astex_2099</name>
</gene>
<dbReference type="Pfam" id="PF01641">
    <property type="entry name" value="SelR"/>
    <property type="match status" value="1"/>
</dbReference>
<comment type="cofactor">
    <cofactor evidence="6">
        <name>Zn(2+)</name>
        <dbReference type="ChEBI" id="CHEBI:29105"/>
    </cofactor>
    <text evidence="6">Binds 1 zinc ion per subunit. The zinc ion is important for the structural integrity of the protein.</text>
</comment>
<feature type="binding site" evidence="6">
    <location>
        <position position="60"/>
    </location>
    <ligand>
        <name>Zn(2+)</name>
        <dbReference type="ChEBI" id="CHEBI:29105"/>
    </ligand>
</feature>
<feature type="active site" description="Nucleophile" evidence="6">
    <location>
        <position position="129"/>
    </location>
</feature>
<organism evidence="8 9">
    <name type="scientific">Asticcacaulis excentricus (strain ATCC 15261 / DSM 4724 / KCTC 12464 / NCIMB 9791 / VKM B-1370 / CB 48)</name>
    <dbReference type="NCBI Taxonomy" id="573065"/>
    <lineage>
        <taxon>Bacteria</taxon>
        <taxon>Pseudomonadati</taxon>
        <taxon>Pseudomonadota</taxon>
        <taxon>Alphaproteobacteria</taxon>
        <taxon>Caulobacterales</taxon>
        <taxon>Caulobacteraceae</taxon>
        <taxon>Asticcacaulis</taxon>
    </lineage>
</organism>
<feature type="binding site" evidence="6">
    <location>
        <position position="109"/>
    </location>
    <ligand>
        <name>Zn(2+)</name>
        <dbReference type="ChEBI" id="CHEBI:29105"/>
    </ligand>
</feature>
<evidence type="ECO:0000256" key="4">
    <source>
        <dbReference type="ARBA" id="ARBA00023002"/>
    </source>
</evidence>
<dbReference type="EC" id="1.8.4.12" evidence="6"/>
<dbReference type="GO" id="GO:0005737">
    <property type="term" value="C:cytoplasm"/>
    <property type="evidence" value="ECO:0007669"/>
    <property type="project" value="TreeGrafter"/>
</dbReference>
<dbReference type="AlphaFoldDB" id="E8RLT9"/>
<evidence type="ECO:0000256" key="5">
    <source>
        <dbReference type="ARBA" id="ARBA00048488"/>
    </source>
</evidence>
<feature type="binding site" evidence="6">
    <location>
        <position position="57"/>
    </location>
    <ligand>
        <name>Zn(2+)</name>
        <dbReference type="ChEBI" id="CHEBI:29105"/>
    </ligand>
</feature>
<dbReference type="PANTHER" id="PTHR10173">
    <property type="entry name" value="METHIONINE SULFOXIDE REDUCTASE"/>
    <property type="match status" value="1"/>
</dbReference>
<dbReference type="Proteomes" id="UP000001492">
    <property type="component" value="Chromosome 1"/>
</dbReference>
<dbReference type="STRING" id="573065.Astex_2099"/>
<proteinExistence type="inferred from homology"/>
<dbReference type="HAMAP" id="MF_01400">
    <property type="entry name" value="MsrB"/>
    <property type="match status" value="1"/>
</dbReference>
<sequence>MARSELGFDLTPPTPEKLRLLAEKLDPEARRILLDHGTEPPFCGKFDEYEEEGLYTCALCALPLFSSRAKFHSGSGWPSFYQGVGEGHIRYLRDVSHGMVRTEIRCGRCDSHLGHVFEDGPRPTGLRYCLNSVAMDFVPDGQALPDPLERDDPSAIG</sequence>
<evidence type="ECO:0000256" key="1">
    <source>
        <dbReference type="ARBA" id="ARBA00007174"/>
    </source>
</evidence>
<dbReference type="InterPro" id="IPR011057">
    <property type="entry name" value="Mss4-like_sf"/>
</dbReference>
<accession>E8RLT9</accession>
<dbReference type="HOGENOM" id="CLU_031040_8_5_5"/>
<keyword evidence="9" id="KW-1185">Reference proteome</keyword>
<dbReference type="GO" id="GO:0006979">
    <property type="term" value="P:response to oxidative stress"/>
    <property type="evidence" value="ECO:0007669"/>
    <property type="project" value="InterPro"/>
</dbReference>
<feature type="domain" description="MsrB" evidence="7">
    <location>
        <begin position="18"/>
        <end position="140"/>
    </location>
</feature>
<name>E8RLT9_ASTEC</name>
<evidence type="ECO:0000313" key="8">
    <source>
        <dbReference type="EMBL" id="ADU13758.1"/>
    </source>
</evidence>
<dbReference type="FunFam" id="2.170.150.20:FF:000001">
    <property type="entry name" value="Peptide methionine sulfoxide reductase MsrB"/>
    <property type="match status" value="1"/>
</dbReference>
<dbReference type="KEGG" id="aex:Astex_2099"/>
<dbReference type="eggNOG" id="COG0229">
    <property type="taxonomic scope" value="Bacteria"/>
</dbReference>
<dbReference type="EMBL" id="CP002395">
    <property type="protein sequence ID" value="ADU13758.1"/>
    <property type="molecule type" value="Genomic_DNA"/>
</dbReference>
<evidence type="ECO:0000313" key="9">
    <source>
        <dbReference type="Proteomes" id="UP000001492"/>
    </source>
</evidence>
<dbReference type="GO" id="GO:0030091">
    <property type="term" value="P:protein repair"/>
    <property type="evidence" value="ECO:0007669"/>
    <property type="project" value="InterPro"/>
</dbReference>
<dbReference type="PANTHER" id="PTHR10173:SF52">
    <property type="entry name" value="METHIONINE-R-SULFOXIDE REDUCTASE B1"/>
    <property type="match status" value="1"/>
</dbReference>
<dbReference type="InterPro" id="IPR028427">
    <property type="entry name" value="Met_Sox_Rdtase_MsrB"/>
</dbReference>
<keyword evidence="2 6" id="KW-0479">Metal-binding</keyword>